<reference evidence="2 3" key="1">
    <citation type="journal article" date="2012" name="BMC Genomics">
        <title>Comparative genomic analysis and phylogenetic position of Theileria equi.</title>
        <authorList>
            <person name="Kappmeyer L.S."/>
            <person name="Thiagarajan M."/>
            <person name="Herndon D.R."/>
            <person name="Ramsay J.D."/>
            <person name="Caler E."/>
            <person name="Djikeng A."/>
            <person name="Gillespie J.J."/>
            <person name="Lau A.O."/>
            <person name="Roalson E.H."/>
            <person name="Silva J.C."/>
            <person name="Silva M.G."/>
            <person name="Suarez C.E."/>
            <person name="Ueti M.W."/>
            <person name="Nene V.M."/>
            <person name="Mealey R.H."/>
            <person name="Knowles D.P."/>
            <person name="Brayton K.A."/>
        </authorList>
    </citation>
    <scope>NUCLEOTIDE SEQUENCE [LARGE SCALE GENOMIC DNA]</scope>
    <source>
        <strain evidence="2 3">WA</strain>
    </source>
</reference>
<dbReference type="EMBL" id="CP001669">
    <property type="protein sequence ID" value="AFZ80276.1"/>
    <property type="molecule type" value="Genomic_DNA"/>
</dbReference>
<accession>L0AZ32</accession>
<sequence length="492" mass="52856">MTALPGVTIDIKESPDGSAEKVYTVPPYGSTGQQVKLTKEENPPGFLKFTHTKNGGGSFTVEKVIYGQNNYSKDYKMELKIPEHEGIQHIAVWYWNNDPSLNNPLLVEVKMRDGNFIYSSNKGGNSWQPLSGYSNPQHNQLQGEKLETQLDGLNCRLNDAVTITLTFQNSEVYKNKSYCCDYHNPNATSGRVSVTIDKVRCTRGHNSADYYKHTISSNYKLAKIKYHITNGDRKWRRIKSDDLSFPITSSVSVYALYCKQDPKLIYIEGGSSATGWYKKKDGGSNGNEEWTKVPDLRKITHRNLDAGTLNHEQYNQLVGALKEAGCTGLRICPDPPPPPPPPPPPLPGGAGNPGPKGPLGKGGKNGNETPTRPDTGELIGPAGTQGRDDPTGVDAGGPGSVPTSPPGTAATGPDGKPPTLTTTTTTTTTTTEVSDAVPGPGEPQRSIGAAPAAFGLGLILKISSGVFGGSGAVGLAGYHLYKHTRDPWVRQI</sequence>
<dbReference type="Proteomes" id="UP000031512">
    <property type="component" value="Chromosome 1"/>
</dbReference>
<evidence type="ECO:0000313" key="3">
    <source>
        <dbReference type="Proteomes" id="UP000031512"/>
    </source>
</evidence>
<name>L0AZ32_THEEQ</name>
<organism evidence="2 3">
    <name type="scientific">Theileria equi strain WA</name>
    <dbReference type="NCBI Taxonomy" id="1537102"/>
    <lineage>
        <taxon>Eukaryota</taxon>
        <taxon>Sar</taxon>
        <taxon>Alveolata</taxon>
        <taxon>Apicomplexa</taxon>
        <taxon>Aconoidasida</taxon>
        <taxon>Piroplasmida</taxon>
        <taxon>Theileriidae</taxon>
        <taxon>Theileria</taxon>
    </lineage>
</organism>
<dbReference type="STRING" id="1537102.L0AZ32"/>
<feature type="compositionally biased region" description="Gly residues" evidence="1">
    <location>
        <begin position="348"/>
        <end position="365"/>
    </location>
</feature>
<proteinExistence type="predicted"/>
<protein>
    <submittedName>
        <fullName evidence="2">Uncharacterized protein</fullName>
    </submittedName>
</protein>
<feature type="region of interest" description="Disordered" evidence="1">
    <location>
        <begin position="329"/>
        <end position="446"/>
    </location>
</feature>
<dbReference type="GeneID" id="15803320"/>
<gene>
    <name evidence="2" type="ORF">BEWA_031290</name>
</gene>
<dbReference type="RefSeq" id="XP_004829942.1">
    <property type="nucleotide sequence ID" value="XM_004829885.1"/>
</dbReference>
<evidence type="ECO:0000256" key="1">
    <source>
        <dbReference type="SAM" id="MobiDB-lite"/>
    </source>
</evidence>
<dbReference type="KEGG" id="beq:BEWA_031290"/>
<feature type="compositionally biased region" description="Pro residues" evidence="1">
    <location>
        <begin position="333"/>
        <end position="347"/>
    </location>
</feature>
<dbReference type="eggNOG" id="ENOG502RZYA">
    <property type="taxonomic scope" value="Eukaryota"/>
</dbReference>
<keyword evidence="3" id="KW-1185">Reference proteome</keyword>
<dbReference type="VEuPathDB" id="PiroplasmaDB:BEWA_031290"/>
<evidence type="ECO:0000313" key="2">
    <source>
        <dbReference type="EMBL" id="AFZ80276.1"/>
    </source>
</evidence>
<dbReference type="AlphaFoldDB" id="L0AZ32"/>
<feature type="compositionally biased region" description="Low complexity" evidence="1">
    <location>
        <begin position="400"/>
        <end position="431"/>
    </location>
</feature>